<keyword evidence="2" id="KW-1185">Reference proteome</keyword>
<dbReference type="EMBL" id="ANOH01000239">
    <property type="protein sequence ID" value="EMI54965.1"/>
    <property type="molecule type" value="Genomic_DNA"/>
</dbReference>
<evidence type="ECO:0000313" key="2">
    <source>
        <dbReference type="Proteomes" id="UP000011885"/>
    </source>
</evidence>
<sequence>MFASQALPFLGRGFLWGSDFVRNPRGQNPWSDLRQSESRARRKVSLSNVPREMTVPQSHSLSVSGHRHATAMIEYSEIRRPGGVRFGEMGALAVNRVGESIASCRRR</sequence>
<accession>M5U0I2</accession>
<reference evidence="1 2" key="1">
    <citation type="journal article" date="2013" name="Mar. Genomics">
        <title>Expression of sulfatases in Rhodopirellula baltica and the diversity of sulfatases in the genus Rhodopirellula.</title>
        <authorList>
            <person name="Wegner C.E."/>
            <person name="Richter-Heitmann T."/>
            <person name="Klindworth A."/>
            <person name="Klockow C."/>
            <person name="Richter M."/>
            <person name="Achstetter T."/>
            <person name="Glockner F.O."/>
            <person name="Harder J."/>
        </authorList>
    </citation>
    <scope>NUCLEOTIDE SEQUENCE [LARGE SCALE GENOMIC DNA]</scope>
    <source>
        <strain evidence="1 2">SM41</strain>
    </source>
</reference>
<proteinExistence type="predicted"/>
<evidence type="ECO:0000313" key="1">
    <source>
        <dbReference type="EMBL" id="EMI54965.1"/>
    </source>
</evidence>
<comment type="caution">
    <text evidence="1">The sequence shown here is derived from an EMBL/GenBank/DDBJ whole genome shotgun (WGS) entry which is preliminary data.</text>
</comment>
<dbReference type="Proteomes" id="UP000011885">
    <property type="component" value="Unassembled WGS sequence"/>
</dbReference>
<organism evidence="1 2">
    <name type="scientific">Rhodopirellula sallentina SM41</name>
    <dbReference type="NCBI Taxonomy" id="1263870"/>
    <lineage>
        <taxon>Bacteria</taxon>
        <taxon>Pseudomonadati</taxon>
        <taxon>Planctomycetota</taxon>
        <taxon>Planctomycetia</taxon>
        <taxon>Pirellulales</taxon>
        <taxon>Pirellulaceae</taxon>
        <taxon>Rhodopirellula</taxon>
    </lineage>
</organism>
<protein>
    <submittedName>
        <fullName evidence="1">Uncharacterized protein</fullName>
    </submittedName>
</protein>
<dbReference type="AlphaFoldDB" id="M5U0I2"/>
<name>M5U0I2_9BACT</name>
<gene>
    <name evidence="1" type="ORF">RSSM_03594</name>
</gene>